<accession>A0ABW9J311</accession>
<evidence type="ECO:0000313" key="3">
    <source>
        <dbReference type="Proteomes" id="UP001517247"/>
    </source>
</evidence>
<evidence type="ECO:0000256" key="1">
    <source>
        <dbReference type="SAM" id="Phobius"/>
    </source>
</evidence>
<dbReference type="RefSeq" id="WP_138722033.1">
    <property type="nucleotide sequence ID" value="NZ_SSHJ02000001.1"/>
</dbReference>
<keyword evidence="1" id="KW-0812">Transmembrane</keyword>
<organism evidence="2 3">
    <name type="scientific">Pedobacter ureilyticus</name>
    <dbReference type="NCBI Taxonomy" id="1393051"/>
    <lineage>
        <taxon>Bacteria</taxon>
        <taxon>Pseudomonadati</taxon>
        <taxon>Bacteroidota</taxon>
        <taxon>Sphingobacteriia</taxon>
        <taxon>Sphingobacteriales</taxon>
        <taxon>Sphingobacteriaceae</taxon>
        <taxon>Pedobacter</taxon>
    </lineage>
</organism>
<dbReference type="Proteomes" id="UP001517247">
    <property type="component" value="Unassembled WGS sequence"/>
</dbReference>
<feature type="transmembrane region" description="Helical" evidence="1">
    <location>
        <begin position="30"/>
        <end position="52"/>
    </location>
</feature>
<keyword evidence="1" id="KW-0472">Membrane</keyword>
<gene>
    <name evidence="2" type="ORF">E6A44_005025</name>
</gene>
<keyword evidence="1" id="KW-1133">Transmembrane helix</keyword>
<evidence type="ECO:0000313" key="2">
    <source>
        <dbReference type="EMBL" id="MFN0254923.1"/>
    </source>
</evidence>
<keyword evidence="3" id="KW-1185">Reference proteome</keyword>
<comment type="caution">
    <text evidence="2">The sequence shown here is derived from an EMBL/GenBank/DDBJ whole genome shotgun (WGS) entry which is preliminary data.</text>
</comment>
<protein>
    <submittedName>
        <fullName evidence="2">Uncharacterized protein</fullName>
    </submittedName>
</protein>
<reference evidence="2 3" key="1">
    <citation type="submission" date="2024-12" db="EMBL/GenBank/DDBJ databases">
        <authorList>
            <person name="Hu S."/>
        </authorList>
    </citation>
    <scope>NUCLEOTIDE SEQUENCE [LARGE SCALE GENOMIC DNA]</scope>
    <source>
        <strain evidence="2 3">THG-T11</strain>
    </source>
</reference>
<sequence>MTPFLLFIVLPLLLLTWLFIRSKTRKTKWIIGVFAVLFITFLTTIVLGLWSMGIEDLYGDKQNIFWEGSAGDTIKLVDNRTKKVLATGILKKTWHRINVQSDGTEIELLQWLTNETNAEYVETRQEVKDDIITVTVLSTSDRSFDSRMRARKNQKINKL</sequence>
<name>A0ABW9J311_9SPHI</name>
<dbReference type="EMBL" id="SSHJ02000001">
    <property type="protein sequence ID" value="MFN0254923.1"/>
    <property type="molecule type" value="Genomic_DNA"/>
</dbReference>
<proteinExistence type="predicted"/>